<reference evidence="2 3" key="1">
    <citation type="submission" date="2021-01" db="EMBL/GenBank/DDBJ databases">
        <title>Whole genome shotgun sequence of Actinoplanes lobatus NBRC 12513.</title>
        <authorList>
            <person name="Komaki H."/>
            <person name="Tamura T."/>
        </authorList>
    </citation>
    <scope>NUCLEOTIDE SEQUENCE [LARGE SCALE GENOMIC DNA]</scope>
    <source>
        <strain evidence="2 3">NBRC 12513</strain>
    </source>
</reference>
<sequence length="150" mass="16167">MGVERPPVDREPGLGQRDPDPFAEGRQRLQITEQTGPEHRAEPPAAGQVQTHRAGPGNRGQSLDDRLLRHVAEERQGDMPLVRTAGGMRRQVTAQMVAGLLGREDGDEEARAGQDDSRAAGPPPNNTSSQLGRRLRGLLLSSDSVLADVL</sequence>
<dbReference type="EMBL" id="BOMP01000038">
    <property type="protein sequence ID" value="GIE40108.1"/>
    <property type="molecule type" value="Genomic_DNA"/>
</dbReference>
<gene>
    <name evidence="2" type="ORF">Alo02nite_30060</name>
</gene>
<accession>A0ABQ4AGK3</accession>
<keyword evidence="3" id="KW-1185">Reference proteome</keyword>
<feature type="compositionally biased region" description="Basic and acidic residues" evidence="1">
    <location>
        <begin position="109"/>
        <end position="118"/>
    </location>
</feature>
<dbReference type="Proteomes" id="UP000631312">
    <property type="component" value="Unassembled WGS sequence"/>
</dbReference>
<proteinExistence type="predicted"/>
<organism evidence="2 3">
    <name type="scientific">Actinoplanes lobatus</name>
    <dbReference type="NCBI Taxonomy" id="113568"/>
    <lineage>
        <taxon>Bacteria</taxon>
        <taxon>Bacillati</taxon>
        <taxon>Actinomycetota</taxon>
        <taxon>Actinomycetes</taxon>
        <taxon>Micromonosporales</taxon>
        <taxon>Micromonosporaceae</taxon>
        <taxon>Actinoplanes</taxon>
    </lineage>
</organism>
<evidence type="ECO:0000256" key="1">
    <source>
        <dbReference type="SAM" id="MobiDB-lite"/>
    </source>
</evidence>
<protein>
    <submittedName>
        <fullName evidence="2">Uncharacterized protein</fullName>
    </submittedName>
</protein>
<evidence type="ECO:0000313" key="3">
    <source>
        <dbReference type="Proteomes" id="UP000631312"/>
    </source>
</evidence>
<feature type="region of interest" description="Disordered" evidence="1">
    <location>
        <begin position="1"/>
        <end position="65"/>
    </location>
</feature>
<evidence type="ECO:0000313" key="2">
    <source>
        <dbReference type="EMBL" id="GIE40108.1"/>
    </source>
</evidence>
<comment type="caution">
    <text evidence="2">The sequence shown here is derived from an EMBL/GenBank/DDBJ whole genome shotgun (WGS) entry which is preliminary data.</text>
</comment>
<feature type="region of interest" description="Disordered" evidence="1">
    <location>
        <begin position="96"/>
        <end position="135"/>
    </location>
</feature>
<feature type="compositionally biased region" description="Basic and acidic residues" evidence="1">
    <location>
        <begin position="1"/>
        <end position="27"/>
    </location>
</feature>
<name>A0ABQ4AGK3_9ACTN</name>